<keyword evidence="1" id="KW-0732">Signal</keyword>
<evidence type="ECO:0000313" key="2">
    <source>
        <dbReference type="EMBL" id="EHQ05995.1"/>
    </source>
</evidence>
<sequence length="615" mass="68278">MRCMKALHVLLAGVCLLAAACKEEETDMMSLLALGGLPDTAPLKPLELQYPESMRSEAEVAFYLSAHTGAAADTGGFQLYNAAYYASSASTTLEKRSDIRSLVMKELAAELNRLRSDIVNRAEQGSAYFTFTVTPTSHCPLMTGSFTGTTHYEIGSDYSTVWIDVTDMNLQLKFSNCVDGTVSFKDRAALGINSTEWPYNNDTDRDFMNGTIIIEHGEYHLKDHIDDWSISGESSASLPIRTDGFFNLNGKSYELNGTEEYKTIYRFSLDWNDNRIRGYDTFAGTVNGQPMTLTLPYDYNPQNSKTSTSSTGSGSKIDWTYAPTGTSQRLNSVRYLNGKFYATGNRCTLLTSSDGKTWTPVTISGCSYYSDDLNDIAGDGTNLNIVTSTGIIFSYNGTTWTKKTVDSTITKFFGIKHHNELWLAYGLYKNGLAKSFRFAISSDGNNWQVISKDIDPEGMPRDAYIDEIGRIRIVGEKGWTVQCDANCTISDNWVLNKRDTYKSYTGIFKRNDSYYLLAGRRLMDDLTAFPEPYDRTTDWTSFSEYTLPEYSFVQRVHDTGSDIYATTENGVMKSSDNGGSWVTIGFAGRGYGFTCSPSICVSVGGSGSVFYKELP</sequence>
<protein>
    <recommendedName>
        <fullName evidence="4">Exo-alpha-sialidase</fullName>
    </recommendedName>
</protein>
<dbReference type="PROSITE" id="PS51257">
    <property type="entry name" value="PROKAR_LIPOPROTEIN"/>
    <property type="match status" value="1"/>
</dbReference>
<name>H2CIK2_9LEPT</name>
<reference evidence="2 3" key="1">
    <citation type="submission" date="2011-10" db="EMBL/GenBank/DDBJ databases">
        <title>The Improved High-Quality Draft genome of Leptonema illini DSM 21528.</title>
        <authorList>
            <consortium name="US DOE Joint Genome Institute (JGI-PGF)"/>
            <person name="Lucas S."/>
            <person name="Copeland A."/>
            <person name="Lapidus A."/>
            <person name="Glavina del Rio T."/>
            <person name="Dalin E."/>
            <person name="Tice H."/>
            <person name="Bruce D."/>
            <person name="Goodwin L."/>
            <person name="Pitluck S."/>
            <person name="Peters L."/>
            <person name="Mikhailova N."/>
            <person name="Held B."/>
            <person name="Kyrpides N."/>
            <person name="Mavromatis K."/>
            <person name="Ivanova N."/>
            <person name="Markowitz V."/>
            <person name="Cheng J.-F."/>
            <person name="Hugenholtz P."/>
            <person name="Woyke T."/>
            <person name="Wu D."/>
            <person name="Gronow S."/>
            <person name="Wellnitz S."/>
            <person name="Brambilla E.-M."/>
            <person name="Klenk H.-P."/>
            <person name="Eisen J.A."/>
        </authorList>
    </citation>
    <scope>NUCLEOTIDE SEQUENCE [LARGE SCALE GENOMIC DNA]</scope>
    <source>
        <strain evidence="2 3">DSM 21528</strain>
    </source>
</reference>
<keyword evidence="3" id="KW-1185">Reference proteome</keyword>
<dbReference type="Proteomes" id="UP000005737">
    <property type="component" value="Unassembled WGS sequence"/>
</dbReference>
<feature type="signal peptide" evidence="1">
    <location>
        <begin position="1"/>
        <end position="20"/>
    </location>
</feature>
<dbReference type="EMBL" id="JH597773">
    <property type="protein sequence ID" value="EHQ05995.1"/>
    <property type="molecule type" value="Genomic_DNA"/>
</dbReference>
<dbReference type="SUPFAM" id="SSF50939">
    <property type="entry name" value="Sialidases"/>
    <property type="match status" value="1"/>
</dbReference>
<proteinExistence type="predicted"/>
<evidence type="ECO:0008006" key="4">
    <source>
        <dbReference type="Google" id="ProtNLM"/>
    </source>
</evidence>
<dbReference type="STRING" id="183.GCA_002009735_02334"/>
<accession>H2CIK2</accession>
<evidence type="ECO:0000313" key="3">
    <source>
        <dbReference type="Proteomes" id="UP000005737"/>
    </source>
</evidence>
<dbReference type="InterPro" id="IPR036278">
    <property type="entry name" value="Sialidase_sf"/>
</dbReference>
<evidence type="ECO:0000256" key="1">
    <source>
        <dbReference type="SAM" id="SignalP"/>
    </source>
</evidence>
<dbReference type="AlphaFoldDB" id="H2CIK2"/>
<feature type="chain" id="PRO_5003560425" description="Exo-alpha-sialidase" evidence="1">
    <location>
        <begin position="21"/>
        <end position="615"/>
    </location>
</feature>
<dbReference type="HOGENOM" id="CLU_446755_0_0_12"/>
<organism evidence="2 3">
    <name type="scientific">Leptonema illini DSM 21528</name>
    <dbReference type="NCBI Taxonomy" id="929563"/>
    <lineage>
        <taxon>Bacteria</taxon>
        <taxon>Pseudomonadati</taxon>
        <taxon>Spirochaetota</taxon>
        <taxon>Spirochaetia</taxon>
        <taxon>Leptospirales</taxon>
        <taxon>Leptospiraceae</taxon>
        <taxon>Leptonema</taxon>
    </lineage>
</organism>
<gene>
    <name evidence="2" type="ORF">Lepil_1304</name>
</gene>